<name>A0A5B7GSW7_PORTR</name>
<dbReference type="Proteomes" id="UP000324222">
    <property type="component" value="Unassembled WGS sequence"/>
</dbReference>
<feature type="chain" id="PRO_5023147604" evidence="1">
    <location>
        <begin position="22"/>
        <end position="165"/>
    </location>
</feature>
<proteinExistence type="predicted"/>
<evidence type="ECO:0000313" key="3">
    <source>
        <dbReference type="Proteomes" id="UP000324222"/>
    </source>
</evidence>
<keyword evidence="3" id="KW-1185">Reference proteome</keyword>
<sequence length="165" mass="18340">MAFSFLSSILCLTLVFKKILLHCFHTSGDLAFIHIQNLLLLHEAGDLGKYLYAKTPGNIFRLSRGLGHGCEDQKMVKPSEGPGALFPLTDLLRGLRFSHVPFASPLTWRAEGHQITLSGDNQLICSPFLYSDLDCIYGLRDRQNGPEIAIWDQLPERIGKNDGGT</sequence>
<feature type="signal peptide" evidence="1">
    <location>
        <begin position="1"/>
        <end position="21"/>
    </location>
</feature>
<evidence type="ECO:0000313" key="2">
    <source>
        <dbReference type="EMBL" id="MPC63150.1"/>
    </source>
</evidence>
<accession>A0A5B7GSW7</accession>
<evidence type="ECO:0000256" key="1">
    <source>
        <dbReference type="SAM" id="SignalP"/>
    </source>
</evidence>
<dbReference type="AlphaFoldDB" id="A0A5B7GSW7"/>
<gene>
    <name evidence="2" type="ORF">E2C01_057244</name>
</gene>
<keyword evidence="1" id="KW-0732">Signal</keyword>
<reference evidence="2 3" key="1">
    <citation type="submission" date="2019-05" db="EMBL/GenBank/DDBJ databases">
        <title>Another draft genome of Portunus trituberculatus and its Hox gene families provides insights of decapod evolution.</title>
        <authorList>
            <person name="Jeong J.-H."/>
            <person name="Song I."/>
            <person name="Kim S."/>
            <person name="Choi T."/>
            <person name="Kim D."/>
            <person name="Ryu S."/>
            <person name="Kim W."/>
        </authorList>
    </citation>
    <scope>NUCLEOTIDE SEQUENCE [LARGE SCALE GENOMIC DNA]</scope>
    <source>
        <tissue evidence="2">Muscle</tissue>
    </source>
</reference>
<organism evidence="2 3">
    <name type="scientific">Portunus trituberculatus</name>
    <name type="common">Swimming crab</name>
    <name type="synonym">Neptunus trituberculatus</name>
    <dbReference type="NCBI Taxonomy" id="210409"/>
    <lineage>
        <taxon>Eukaryota</taxon>
        <taxon>Metazoa</taxon>
        <taxon>Ecdysozoa</taxon>
        <taxon>Arthropoda</taxon>
        <taxon>Crustacea</taxon>
        <taxon>Multicrustacea</taxon>
        <taxon>Malacostraca</taxon>
        <taxon>Eumalacostraca</taxon>
        <taxon>Eucarida</taxon>
        <taxon>Decapoda</taxon>
        <taxon>Pleocyemata</taxon>
        <taxon>Brachyura</taxon>
        <taxon>Eubrachyura</taxon>
        <taxon>Portunoidea</taxon>
        <taxon>Portunidae</taxon>
        <taxon>Portuninae</taxon>
        <taxon>Portunus</taxon>
    </lineage>
</organism>
<protein>
    <submittedName>
        <fullName evidence="2">Uncharacterized protein</fullName>
    </submittedName>
</protein>
<dbReference type="EMBL" id="VSRR010020467">
    <property type="protein sequence ID" value="MPC63150.1"/>
    <property type="molecule type" value="Genomic_DNA"/>
</dbReference>
<comment type="caution">
    <text evidence="2">The sequence shown here is derived from an EMBL/GenBank/DDBJ whole genome shotgun (WGS) entry which is preliminary data.</text>
</comment>